<name>A0A3N4IWR0_ASCIM</name>
<dbReference type="AlphaFoldDB" id="A0A3N4IWR0"/>
<evidence type="ECO:0000256" key="1">
    <source>
        <dbReference type="SAM" id="MobiDB-lite"/>
    </source>
</evidence>
<gene>
    <name evidence="2" type="ORF">BJ508DRAFT_322212</name>
</gene>
<dbReference type="Proteomes" id="UP000275078">
    <property type="component" value="Unassembled WGS sequence"/>
</dbReference>
<accession>A0A3N4IWR0</accession>
<dbReference type="EMBL" id="ML119651">
    <property type="protein sequence ID" value="RPA86064.1"/>
    <property type="molecule type" value="Genomic_DNA"/>
</dbReference>
<evidence type="ECO:0008006" key="4">
    <source>
        <dbReference type="Google" id="ProtNLM"/>
    </source>
</evidence>
<proteinExistence type="predicted"/>
<organism evidence="2 3">
    <name type="scientific">Ascobolus immersus RN42</name>
    <dbReference type="NCBI Taxonomy" id="1160509"/>
    <lineage>
        <taxon>Eukaryota</taxon>
        <taxon>Fungi</taxon>
        <taxon>Dikarya</taxon>
        <taxon>Ascomycota</taxon>
        <taxon>Pezizomycotina</taxon>
        <taxon>Pezizomycetes</taxon>
        <taxon>Pezizales</taxon>
        <taxon>Ascobolaceae</taxon>
        <taxon>Ascobolus</taxon>
    </lineage>
</organism>
<keyword evidence="3" id="KW-1185">Reference proteome</keyword>
<feature type="region of interest" description="Disordered" evidence="1">
    <location>
        <begin position="1"/>
        <end position="26"/>
    </location>
</feature>
<evidence type="ECO:0000313" key="3">
    <source>
        <dbReference type="Proteomes" id="UP000275078"/>
    </source>
</evidence>
<evidence type="ECO:0000313" key="2">
    <source>
        <dbReference type="EMBL" id="RPA86064.1"/>
    </source>
</evidence>
<sequence length="84" mass="8866">MAPKYSIGDTVTYHPHGGTDPNTSDGQILSMVTNAISAGATGIGRAQTDLRNTLLQESTCYEIEDLQTGDVSGVPEVSILKKVE</sequence>
<protein>
    <recommendedName>
        <fullName evidence="4">Hypervirulence associated protein TUDOR domain-containing protein</fullName>
    </recommendedName>
</protein>
<reference evidence="2 3" key="1">
    <citation type="journal article" date="2018" name="Nat. Ecol. Evol.">
        <title>Pezizomycetes genomes reveal the molecular basis of ectomycorrhizal truffle lifestyle.</title>
        <authorList>
            <person name="Murat C."/>
            <person name="Payen T."/>
            <person name="Noel B."/>
            <person name="Kuo A."/>
            <person name="Morin E."/>
            <person name="Chen J."/>
            <person name="Kohler A."/>
            <person name="Krizsan K."/>
            <person name="Balestrini R."/>
            <person name="Da Silva C."/>
            <person name="Montanini B."/>
            <person name="Hainaut M."/>
            <person name="Levati E."/>
            <person name="Barry K.W."/>
            <person name="Belfiori B."/>
            <person name="Cichocki N."/>
            <person name="Clum A."/>
            <person name="Dockter R.B."/>
            <person name="Fauchery L."/>
            <person name="Guy J."/>
            <person name="Iotti M."/>
            <person name="Le Tacon F."/>
            <person name="Lindquist E.A."/>
            <person name="Lipzen A."/>
            <person name="Malagnac F."/>
            <person name="Mello A."/>
            <person name="Molinier V."/>
            <person name="Miyauchi S."/>
            <person name="Poulain J."/>
            <person name="Riccioni C."/>
            <person name="Rubini A."/>
            <person name="Sitrit Y."/>
            <person name="Splivallo R."/>
            <person name="Traeger S."/>
            <person name="Wang M."/>
            <person name="Zifcakova L."/>
            <person name="Wipf D."/>
            <person name="Zambonelli A."/>
            <person name="Paolocci F."/>
            <person name="Nowrousian M."/>
            <person name="Ottonello S."/>
            <person name="Baldrian P."/>
            <person name="Spatafora J.W."/>
            <person name="Henrissat B."/>
            <person name="Nagy L.G."/>
            <person name="Aury J.M."/>
            <person name="Wincker P."/>
            <person name="Grigoriev I.V."/>
            <person name="Bonfante P."/>
            <person name="Martin F.M."/>
        </authorList>
    </citation>
    <scope>NUCLEOTIDE SEQUENCE [LARGE SCALE GENOMIC DNA]</scope>
    <source>
        <strain evidence="2 3">RN42</strain>
    </source>
</reference>